<accession>A0ABN9WWJ7</accession>
<feature type="non-terminal residue" evidence="2">
    <location>
        <position position="1"/>
    </location>
</feature>
<proteinExistence type="predicted"/>
<protein>
    <submittedName>
        <fullName evidence="2">Uncharacterized protein</fullName>
    </submittedName>
</protein>
<keyword evidence="3" id="KW-1185">Reference proteome</keyword>
<feature type="region of interest" description="Disordered" evidence="1">
    <location>
        <begin position="1"/>
        <end position="30"/>
    </location>
</feature>
<dbReference type="EMBL" id="CAUYUJ010019265">
    <property type="protein sequence ID" value="CAK0889760.1"/>
    <property type="molecule type" value="Genomic_DNA"/>
</dbReference>
<reference evidence="2" key="1">
    <citation type="submission" date="2023-10" db="EMBL/GenBank/DDBJ databases">
        <authorList>
            <person name="Chen Y."/>
            <person name="Shah S."/>
            <person name="Dougan E. K."/>
            <person name="Thang M."/>
            <person name="Chan C."/>
        </authorList>
    </citation>
    <scope>NUCLEOTIDE SEQUENCE [LARGE SCALE GENOMIC DNA]</scope>
</reference>
<sequence length="109" mass="10507">APAQSRPAAAGHPAARQAKTGLPAPATAGDAAGQLAGMGLAAAPGSLAAAGSARSAVQQGRARHGAPAGRALDGEAFHAAATPCFAEPGVVRVRDPPHNAAQRASLHNV</sequence>
<evidence type="ECO:0000313" key="2">
    <source>
        <dbReference type="EMBL" id="CAK0889760.1"/>
    </source>
</evidence>
<dbReference type="Proteomes" id="UP001189429">
    <property type="component" value="Unassembled WGS sequence"/>
</dbReference>
<organism evidence="2 3">
    <name type="scientific">Prorocentrum cordatum</name>
    <dbReference type="NCBI Taxonomy" id="2364126"/>
    <lineage>
        <taxon>Eukaryota</taxon>
        <taxon>Sar</taxon>
        <taxon>Alveolata</taxon>
        <taxon>Dinophyceae</taxon>
        <taxon>Prorocentrales</taxon>
        <taxon>Prorocentraceae</taxon>
        <taxon>Prorocentrum</taxon>
    </lineage>
</organism>
<evidence type="ECO:0000313" key="3">
    <source>
        <dbReference type="Proteomes" id="UP001189429"/>
    </source>
</evidence>
<comment type="caution">
    <text evidence="2">The sequence shown here is derived from an EMBL/GenBank/DDBJ whole genome shotgun (WGS) entry which is preliminary data.</text>
</comment>
<feature type="compositionally biased region" description="Low complexity" evidence="1">
    <location>
        <begin position="1"/>
        <end position="18"/>
    </location>
</feature>
<gene>
    <name evidence="2" type="ORF">PCOR1329_LOCUS70220</name>
</gene>
<evidence type="ECO:0000256" key="1">
    <source>
        <dbReference type="SAM" id="MobiDB-lite"/>
    </source>
</evidence>
<name>A0ABN9WWJ7_9DINO</name>